<protein>
    <recommendedName>
        <fullName evidence="6">UDP-glucuronosyltransferase</fullName>
        <ecNumber evidence="6">2.4.1.17</ecNumber>
    </recommendedName>
</protein>
<keyword evidence="6" id="KW-0732">Signal</keyword>
<dbReference type="OrthoDB" id="5835829at2759"/>
<dbReference type="WBParaSite" id="EVEC_0001137301-mRNA-1">
    <property type="protein sequence ID" value="EVEC_0001137301-mRNA-1"/>
    <property type="gene ID" value="EVEC_0001137301"/>
</dbReference>
<reference evidence="7 8" key="2">
    <citation type="submission" date="2018-10" db="EMBL/GenBank/DDBJ databases">
        <authorList>
            <consortium name="Pathogen Informatics"/>
        </authorList>
    </citation>
    <scope>NUCLEOTIDE SEQUENCE [LARGE SCALE GENOMIC DNA]</scope>
</reference>
<dbReference type="PANTHER" id="PTHR48043:SF145">
    <property type="entry name" value="FI06409P-RELATED"/>
    <property type="match status" value="1"/>
</dbReference>
<dbReference type="GO" id="GO:0016020">
    <property type="term" value="C:membrane"/>
    <property type="evidence" value="ECO:0007669"/>
    <property type="project" value="UniProtKB-SubCell"/>
</dbReference>
<dbReference type="SUPFAM" id="SSF53756">
    <property type="entry name" value="UDP-Glycosyltransferase/glycogen phosphorylase"/>
    <property type="match status" value="1"/>
</dbReference>
<dbReference type="PANTHER" id="PTHR48043">
    <property type="entry name" value="EG:EG0003.4 PROTEIN-RELATED"/>
    <property type="match status" value="1"/>
</dbReference>
<dbReference type="InterPro" id="IPR035595">
    <property type="entry name" value="UDP_glycos_trans_CS"/>
</dbReference>
<dbReference type="Proteomes" id="UP000274131">
    <property type="component" value="Unassembled WGS sequence"/>
</dbReference>
<organism evidence="9">
    <name type="scientific">Enterobius vermicularis</name>
    <name type="common">Human pinworm</name>
    <dbReference type="NCBI Taxonomy" id="51028"/>
    <lineage>
        <taxon>Eukaryota</taxon>
        <taxon>Metazoa</taxon>
        <taxon>Ecdysozoa</taxon>
        <taxon>Nematoda</taxon>
        <taxon>Chromadorea</taxon>
        <taxon>Rhabditida</taxon>
        <taxon>Spirurina</taxon>
        <taxon>Oxyuridomorpha</taxon>
        <taxon>Oxyuroidea</taxon>
        <taxon>Oxyuridae</taxon>
        <taxon>Enterobius</taxon>
    </lineage>
</organism>
<gene>
    <name evidence="7" type="ORF">EVEC_LOCUS10681</name>
</gene>
<dbReference type="Gene3D" id="3.40.50.2000">
    <property type="entry name" value="Glycogen Phosphorylase B"/>
    <property type="match status" value="1"/>
</dbReference>
<dbReference type="FunFam" id="3.40.50.2000:FF:000021">
    <property type="entry name" value="UDP-glucuronosyltransferase"/>
    <property type="match status" value="1"/>
</dbReference>
<keyword evidence="2 5" id="KW-0328">Glycosyltransferase</keyword>
<dbReference type="STRING" id="51028.A0A0N4VKI5"/>
<dbReference type="GO" id="GO:0015020">
    <property type="term" value="F:glucuronosyltransferase activity"/>
    <property type="evidence" value="ECO:0007669"/>
    <property type="project" value="UniProtKB-EC"/>
</dbReference>
<keyword evidence="8" id="KW-1185">Reference proteome</keyword>
<sequence length="488" mass="55571">MLTIFLLPLLIHTAISYKILIYAPHFSRSHLIFMSTIADILAHTGHEVVKKRAGISVIRQNLSLQTIYSLEFAPNVTAPNPKEAKVITKPLSFELNFDLLGFMSRMWDERQTTVFALIKIMRLMGRFLPRLCDSVLEDTATIEQFRKEKFDLGISEHIDPCGLAYFEKINVDKYISTDSLCLNEDVTVPLGIDSNPSFVPLLYNPFSDEMSYWERVQNFMRSISSAIIRHIVVDLAFSGVFRKHLRSDFDIKEKFRKSAFAMVNSDEYLDFPRPVTHKIVYIGGIGVKKPESMNSDYQKLLDSATEGVVYVSFGSILRSEGMPTETKEAFVSFFRKFPQIKFIWKYEKNDTIGSDLNNLVKVSWAPQSGILAHQNLKAFITHGGLNSITETAHSGVPAIVIPMFADQMRNAKMVEKRGIARIIDKRNITGESLTEALEEILRNDRYNKAAKRLQQLILQKPFSATERLIKYTEHAVVFGHIDNLDLAS</sequence>
<proteinExistence type="inferred from homology"/>
<evidence type="ECO:0000256" key="3">
    <source>
        <dbReference type="ARBA" id="ARBA00022679"/>
    </source>
</evidence>
<dbReference type="EC" id="2.4.1.17" evidence="6"/>
<feature type="signal peptide" evidence="6">
    <location>
        <begin position="1"/>
        <end position="16"/>
    </location>
</feature>
<dbReference type="InterPro" id="IPR050271">
    <property type="entry name" value="UDP-glycosyltransferase"/>
</dbReference>
<evidence type="ECO:0000313" key="9">
    <source>
        <dbReference type="WBParaSite" id="EVEC_0001137301-mRNA-1"/>
    </source>
</evidence>
<comment type="catalytic activity">
    <reaction evidence="4 6">
        <text>glucuronate acceptor + UDP-alpha-D-glucuronate = acceptor beta-D-glucuronoside + UDP + H(+)</text>
        <dbReference type="Rhea" id="RHEA:21032"/>
        <dbReference type="ChEBI" id="CHEBI:15378"/>
        <dbReference type="ChEBI" id="CHEBI:58052"/>
        <dbReference type="ChEBI" id="CHEBI:58223"/>
        <dbReference type="ChEBI" id="CHEBI:132367"/>
        <dbReference type="ChEBI" id="CHEBI:132368"/>
        <dbReference type="EC" id="2.4.1.17"/>
    </reaction>
</comment>
<dbReference type="CDD" id="cd03784">
    <property type="entry name" value="GT1_Gtf-like"/>
    <property type="match status" value="1"/>
</dbReference>
<comment type="subcellular location">
    <subcellularLocation>
        <location evidence="6">Membrane</location>
        <topology evidence="6">Single-pass membrane protein</topology>
    </subcellularLocation>
</comment>
<evidence type="ECO:0000256" key="5">
    <source>
        <dbReference type="RuleBase" id="RU003718"/>
    </source>
</evidence>
<evidence type="ECO:0000256" key="1">
    <source>
        <dbReference type="ARBA" id="ARBA00009995"/>
    </source>
</evidence>
<evidence type="ECO:0000256" key="6">
    <source>
        <dbReference type="RuleBase" id="RU362059"/>
    </source>
</evidence>
<dbReference type="EMBL" id="UXUI01011086">
    <property type="protein sequence ID" value="VDD95930.1"/>
    <property type="molecule type" value="Genomic_DNA"/>
</dbReference>
<dbReference type="AlphaFoldDB" id="A0A0N4VKI5"/>
<reference evidence="9" key="1">
    <citation type="submission" date="2017-02" db="UniProtKB">
        <authorList>
            <consortium name="WormBaseParasite"/>
        </authorList>
    </citation>
    <scope>IDENTIFICATION</scope>
</reference>
<feature type="chain" id="PRO_5043073200" description="UDP-glucuronosyltransferase" evidence="6">
    <location>
        <begin position="17"/>
        <end position="488"/>
    </location>
</feature>
<keyword evidence="3 5" id="KW-0808">Transferase</keyword>
<dbReference type="Pfam" id="PF00201">
    <property type="entry name" value="UDPGT"/>
    <property type="match status" value="1"/>
</dbReference>
<evidence type="ECO:0000313" key="8">
    <source>
        <dbReference type="Proteomes" id="UP000274131"/>
    </source>
</evidence>
<accession>A0A0N4VKI5</accession>
<evidence type="ECO:0000256" key="4">
    <source>
        <dbReference type="ARBA" id="ARBA00047475"/>
    </source>
</evidence>
<comment type="similarity">
    <text evidence="1 5">Belongs to the UDP-glycosyltransferase family.</text>
</comment>
<evidence type="ECO:0000313" key="7">
    <source>
        <dbReference type="EMBL" id="VDD95930.1"/>
    </source>
</evidence>
<dbReference type="InterPro" id="IPR002213">
    <property type="entry name" value="UDP_glucos_trans"/>
</dbReference>
<dbReference type="PROSITE" id="PS00375">
    <property type="entry name" value="UDPGT"/>
    <property type="match status" value="1"/>
</dbReference>
<name>A0A0N4VKI5_ENTVE</name>
<evidence type="ECO:0000256" key="2">
    <source>
        <dbReference type="ARBA" id="ARBA00022676"/>
    </source>
</evidence>